<dbReference type="EMBL" id="SMRT01000002">
    <property type="protein sequence ID" value="TDF99184.1"/>
    <property type="molecule type" value="Genomic_DNA"/>
</dbReference>
<dbReference type="Gene3D" id="3.40.630.30">
    <property type="match status" value="1"/>
</dbReference>
<dbReference type="Proteomes" id="UP000295636">
    <property type="component" value="Unassembled WGS sequence"/>
</dbReference>
<accession>A0A4V2ZU08</accession>
<sequence>MKLRIEGECRMIISQIEMNDYPAVLALFKAVKTELGKHNNDQWKWIYPNRFTHKTDIGNGAMYGLKEGGALLAVVTVDSLQNRKYEHFPWKDRSGRSACIQRLAVHPREQGRGLGKKLLHYAEQTAISQGFTSIRIEVYETNASAIALYDKNGYEHVGEVRYPMRKSAYITMEKQLNG</sequence>
<reference evidence="4 5" key="1">
    <citation type="submission" date="2019-03" db="EMBL/GenBank/DDBJ databases">
        <title>This is whole genome sequence of Paenibacillus sp MS74 strain.</title>
        <authorList>
            <person name="Trinh H.N."/>
        </authorList>
    </citation>
    <scope>NUCLEOTIDE SEQUENCE [LARGE SCALE GENOMIC DNA]</scope>
    <source>
        <strain evidence="4 5">MS74</strain>
    </source>
</reference>
<feature type="domain" description="N-acetyltransferase" evidence="3">
    <location>
        <begin position="11"/>
        <end position="177"/>
    </location>
</feature>
<keyword evidence="2" id="KW-0012">Acyltransferase</keyword>
<organism evidence="4 5">
    <name type="scientific">Paenibacillus piri</name>
    <dbReference type="NCBI Taxonomy" id="2547395"/>
    <lineage>
        <taxon>Bacteria</taxon>
        <taxon>Bacillati</taxon>
        <taxon>Bacillota</taxon>
        <taxon>Bacilli</taxon>
        <taxon>Bacillales</taxon>
        <taxon>Paenibacillaceae</taxon>
        <taxon>Paenibacillus</taxon>
    </lineage>
</organism>
<dbReference type="OrthoDB" id="9796381at2"/>
<dbReference type="InterPro" id="IPR000182">
    <property type="entry name" value="GNAT_dom"/>
</dbReference>
<dbReference type="CDD" id="cd04301">
    <property type="entry name" value="NAT_SF"/>
    <property type="match status" value="1"/>
</dbReference>
<gene>
    <name evidence="4" type="ORF">E1757_04795</name>
</gene>
<dbReference type="PROSITE" id="PS51186">
    <property type="entry name" value="GNAT"/>
    <property type="match status" value="1"/>
</dbReference>
<keyword evidence="5" id="KW-1185">Reference proteome</keyword>
<name>A0A4V2ZU08_9BACL</name>
<evidence type="ECO:0000256" key="1">
    <source>
        <dbReference type="ARBA" id="ARBA00022679"/>
    </source>
</evidence>
<dbReference type="InterPro" id="IPR016181">
    <property type="entry name" value="Acyl_CoA_acyltransferase"/>
</dbReference>
<comment type="caution">
    <text evidence="4">The sequence shown here is derived from an EMBL/GenBank/DDBJ whole genome shotgun (WGS) entry which is preliminary data.</text>
</comment>
<dbReference type="PANTHER" id="PTHR43420">
    <property type="entry name" value="ACETYLTRANSFERASE"/>
    <property type="match status" value="1"/>
</dbReference>
<evidence type="ECO:0000256" key="2">
    <source>
        <dbReference type="ARBA" id="ARBA00023315"/>
    </source>
</evidence>
<evidence type="ECO:0000313" key="4">
    <source>
        <dbReference type="EMBL" id="TDF99184.1"/>
    </source>
</evidence>
<dbReference type="SUPFAM" id="SSF55729">
    <property type="entry name" value="Acyl-CoA N-acyltransferases (Nat)"/>
    <property type="match status" value="1"/>
</dbReference>
<dbReference type="Pfam" id="PF00583">
    <property type="entry name" value="Acetyltransf_1"/>
    <property type="match status" value="1"/>
</dbReference>
<proteinExistence type="predicted"/>
<evidence type="ECO:0000313" key="5">
    <source>
        <dbReference type="Proteomes" id="UP000295636"/>
    </source>
</evidence>
<protein>
    <submittedName>
        <fullName evidence="4">GNAT family N-acetyltransferase</fullName>
    </submittedName>
</protein>
<dbReference type="AlphaFoldDB" id="A0A4V2ZU08"/>
<dbReference type="PANTHER" id="PTHR43420:SF47">
    <property type="entry name" value="N-ACETYLTRANSFERASE DOMAIN-CONTAINING PROTEIN"/>
    <property type="match status" value="1"/>
</dbReference>
<evidence type="ECO:0000259" key="3">
    <source>
        <dbReference type="PROSITE" id="PS51186"/>
    </source>
</evidence>
<dbReference type="GO" id="GO:0016747">
    <property type="term" value="F:acyltransferase activity, transferring groups other than amino-acyl groups"/>
    <property type="evidence" value="ECO:0007669"/>
    <property type="project" value="InterPro"/>
</dbReference>
<keyword evidence="1 4" id="KW-0808">Transferase</keyword>
<dbReference type="InterPro" id="IPR050680">
    <property type="entry name" value="YpeA/RimI_acetyltransf"/>
</dbReference>